<dbReference type="Proteomes" id="UP000026962">
    <property type="component" value="Chromosome 12"/>
</dbReference>
<organism evidence="3">
    <name type="scientific">Oryza punctata</name>
    <name type="common">Red rice</name>
    <dbReference type="NCBI Taxonomy" id="4537"/>
    <lineage>
        <taxon>Eukaryota</taxon>
        <taxon>Viridiplantae</taxon>
        <taxon>Streptophyta</taxon>
        <taxon>Embryophyta</taxon>
        <taxon>Tracheophyta</taxon>
        <taxon>Spermatophyta</taxon>
        <taxon>Magnoliopsida</taxon>
        <taxon>Liliopsida</taxon>
        <taxon>Poales</taxon>
        <taxon>Poaceae</taxon>
        <taxon>BOP clade</taxon>
        <taxon>Oryzoideae</taxon>
        <taxon>Oryzeae</taxon>
        <taxon>Oryzinae</taxon>
        <taxon>Oryza</taxon>
    </lineage>
</organism>
<name>A0A0E0MNZ0_ORYPU</name>
<protein>
    <recommendedName>
        <fullName evidence="2">Calmodulin-binding domain-containing protein</fullName>
    </recommendedName>
</protein>
<dbReference type="GO" id="GO:0005516">
    <property type="term" value="F:calmodulin binding"/>
    <property type="evidence" value="ECO:0007669"/>
    <property type="project" value="InterPro"/>
</dbReference>
<reference evidence="3" key="2">
    <citation type="submission" date="2018-05" db="EMBL/GenBank/DDBJ databases">
        <title>OpunRS2 (Oryza punctata Reference Sequence Version 2).</title>
        <authorList>
            <person name="Zhang J."/>
            <person name="Kudrna D."/>
            <person name="Lee S."/>
            <person name="Talag J."/>
            <person name="Welchert J."/>
            <person name="Wing R.A."/>
        </authorList>
    </citation>
    <scope>NUCLEOTIDE SEQUENCE [LARGE SCALE GENOMIC DNA]</scope>
</reference>
<dbReference type="Gramene" id="OPUNC12G15260.1">
    <property type="protein sequence ID" value="OPUNC12G15260.1"/>
    <property type="gene ID" value="OPUNC12G15260"/>
</dbReference>
<feature type="compositionally biased region" description="Low complexity" evidence="1">
    <location>
        <begin position="567"/>
        <end position="582"/>
    </location>
</feature>
<feature type="compositionally biased region" description="Polar residues" evidence="1">
    <location>
        <begin position="503"/>
        <end position="514"/>
    </location>
</feature>
<dbReference type="AlphaFoldDB" id="A0A0E0MNZ0"/>
<feature type="region of interest" description="Disordered" evidence="1">
    <location>
        <begin position="15"/>
        <end position="49"/>
    </location>
</feature>
<reference evidence="3" key="1">
    <citation type="submission" date="2015-04" db="UniProtKB">
        <authorList>
            <consortium name="EnsemblPlants"/>
        </authorList>
    </citation>
    <scope>IDENTIFICATION</scope>
</reference>
<dbReference type="PANTHER" id="PTHR33349:SF33">
    <property type="entry name" value="EXPRESSED PROTEIN"/>
    <property type="match status" value="1"/>
</dbReference>
<feature type="region of interest" description="Disordered" evidence="1">
    <location>
        <begin position="71"/>
        <end position="103"/>
    </location>
</feature>
<feature type="compositionally biased region" description="Polar residues" evidence="1">
    <location>
        <begin position="350"/>
        <end position="364"/>
    </location>
</feature>
<dbReference type="PANTHER" id="PTHR33349">
    <property type="entry name" value="EMB|CAB62594.1"/>
    <property type="match status" value="1"/>
</dbReference>
<dbReference type="InterPro" id="IPR012417">
    <property type="entry name" value="CaM-bd_dom_pln"/>
</dbReference>
<keyword evidence="4" id="KW-1185">Reference proteome</keyword>
<dbReference type="SMART" id="SM01054">
    <property type="entry name" value="CaM_binding"/>
    <property type="match status" value="1"/>
</dbReference>
<feature type="compositionally biased region" description="Polar residues" evidence="1">
    <location>
        <begin position="287"/>
        <end position="300"/>
    </location>
</feature>
<feature type="region of interest" description="Disordered" evidence="1">
    <location>
        <begin position="349"/>
        <end position="388"/>
    </location>
</feature>
<feature type="region of interest" description="Disordered" evidence="1">
    <location>
        <begin position="240"/>
        <end position="312"/>
    </location>
</feature>
<evidence type="ECO:0000256" key="1">
    <source>
        <dbReference type="SAM" id="MobiDB-lite"/>
    </source>
</evidence>
<dbReference type="eggNOG" id="ENOG502QVZ6">
    <property type="taxonomic scope" value="Eukaryota"/>
</dbReference>
<evidence type="ECO:0000313" key="4">
    <source>
        <dbReference type="Proteomes" id="UP000026962"/>
    </source>
</evidence>
<evidence type="ECO:0000259" key="2">
    <source>
        <dbReference type="SMART" id="SM01054"/>
    </source>
</evidence>
<feature type="compositionally biased region" description="Basic and acidic residues" evidence="1">
    <location>
        <begin position="472"/>
        <end position="497"/>
    </location>
</feature>
<dbReference type="HOGENOM" id="CLU_026540_0_0_1"/>
<dbReference type="OMA" id="MESCAKP"/>
<dbReference type="EnsemblPlants" id="OPUNC12G15260.1">
    <property type="protein sequence ID" value="OPUNC12G15260.1"/>
    <property type="gene ID" value="OPUNC12G15260"/>
</dbReference>
<proteinExistence type="predicted"/>
<feature type="compositionally biased region" description="Basic residues" evidence="1">
    <location>
        <begin position="77"/>
        <end position="86"/>
    </location>
</feature>
<evidence type="ECO:0000313" key="3">
    <source>
        <dbReference type="EnsemblPlants" id="OPUNC12G15260.1"/>
    </source>
</evidence>
<feature type="compositionally biased region" description="Low complexity" evidence="1">
    <location>
        <begin position="524"/>
        <end position="535"/>
    </location>
</feature>
<sequence length="650" mass="71473">MTKEVIKEVIIVSTPESAKSKSGDCPKNSPENVDGSSVPPDLKRKEKPIPHYLRASTGSCHDNCKFGVHNSSESKKYRPVRRRRHQDRANAGCGKQGQDEIKPQKCRSRNKDLELKICLVKDGNVHDKPEFIEVKKPLIETAFDNSESSPCVQDQLSDEASEHVEDGTDLPCDHDKCLIPDENVACFVDGESSEGAVSIELEMPLAIQDSDASDDHITDAILPSEGVHRKQLLVDDVSDGSENEFAGSEKRSTQIVMTSEKREKSAHGTKSKSLYNDSVKPKAKLTVTATRNNASSQKIGRTSDRKASGTTIEGSNGWKVVRATKLNTDKKFRSAIASDVPKVKEIKVTSPANVMDQSSKPTRQSKLKSLVAKDAPSPSVNSAKQTGRKMTVMNVAKNARVWQKKEEEKISPVKLSRSINLSSRSLLSIKMRAVKKEKPASPMKSNKKVYGAENDVADTKEKNLKSASPKVRKVEVNKKESRPQKEKSATPRTENTKRPKSAIVSSTIQTQSPRRLTFRRGKVLNLQSNSESSNNPRRLRFRPAKTAEDSNRSNESTTRGRRTTKNSDSATSSGSKDSGSSKPEVVVLRHQDVKDKKKNEQGLFNNVIEETASKLVEARKSKVKALVGAFETVISLQESKVALAPAAALS</sequence>
<feature type="region of interest" description="Disordered" evidence="1">
    <location>
        <begin position="432"/>
        <end position="585"/>
    </location>
</feature>
<dbReference type="Pfam" id="PF07839">
    <property type="entry name" value="CaM_binding"/>
    <property type="match status" value="1"/>
</dbReference>
<accession>A0A0E0MNZ0</accession>
<feature type="domain" description="Calmodulin-binding" evidence="2">
    <location>
        <begin position="492"/>
        <end position="635"/>
    </location>
</feature>